<evidence type="ECO:0000259" key="3">
    <source>
        <dbReference type="Pfam" id="PF10099"/>
    </source>
</evidence>
<dbReference type="EMBL" id="CP011542">
    <property type="protein sequence ID" value="AKK06732.1"/>
    <property type="molecule type" value="Genomic_DNA"/>
</dbReference>
<feature type="domain" description="Anti-sigma K factor RskA C-terminal" evidence="3">
    <location>
        <begin position="58"/>
        <end position="233"/>
    </location>
</feature>
<dbReference type="GO" id="GO:0005886">
    <property type="term" value="C:plasma membrane"/>
    <property type="evidence" value="ECO:0007669"/>
    <property type="project" value="InterPro"/>
</dbReference>
<keyword evidence="2" id="KW-0472">Membrane</keyword>
<dbReference type="RefSeq" id="WP_047262705.1">
    <property type="nucleotide sequence ID" value="NZ_CP011542.1"/>
</dbReference>
<dbReference type="Proteomes" id="UP000035199">
    <property type="component" value="Chromosome"/>
</dbReference>
<sequence length="241" mass="25487">MQEPHRNGDTPVFDDLVDTLLFSPDAEPRTEQALETDSPSFEAESAPTTKSNRANLWFAVAAACSVLALSSGLYIFDEMRNNEQAAAELSSQLPTEPSAMSRITMVDPTNTSAESAEITEAEVFAEPEEPQAITLESITTAEDAQVQVIDIYGARGEIHSSAALGQAGLFVTGFPTPPPGIGIQMWTTNPEGVVSSAGMVTPTDSGTWMPAAPGTTRIMLSEEPETGSENPTGGVIVDYGF</sequence>
<feature type="region of interest" description="Disordered" evidence="1">
    <location>
        <begin position="23"/>
        <end position="48"/>
    </location>
</feature>
<evidence type="ECO:0000313" key="5">
    <source>
        <dbReference type="Proteomes" id="UP000035199"/>
    </source>
</evidence>
<dbReference type="AlphaFoldDB" id="A0A0G3H6J6"/>
<evidence type="ECO:0000256" key="1">
    <source>
        <dbReference type="SAM" id="MobiDB-lite"/>
    </source>
</evidence>
<dbReference type="KEGG" id="cmv:CMUST_12105"/>
<protein>
    <submittedName>
        <fullName evidence="4">Putative DUF2337 family protein</fullName>
    </submittedName>
</protein>
<proteinExistence type="predicted"/>
<feature type="transmembrane region" description="Helical" evidence="2">
    <location>
        <begin position="56"/>
        <end position="76"/>
    </location>
</feature>
<keyword evidence="2" id="KW-0812">Transmembrane</keyword>
<dbReference type="InterPro" id="IPR018764">
    <property type="entry name" value="RskA_C"/>
</dbReference>
<organism evidence="4 5">
    <name type="scientific">Corynebacterium mustelae</name>
    <dbReference type="NCBI Taxonomy" id="571915"/>
    <lineage>
        <taxon>Bacteria</taxon>
        <taxon>Bacillati</taxon>
        <taxon>Actinomycetota</taxon>
        <taxon>Actinomycetes</taxon>
        <taxon>Mycobacteriales</taxon>
        <taxon>Corynebacteriaceae</taxon>
        <taxon>Corynebacterium</taxon>
    </lineage>
</organism>
<evidence type="ECO:0000313" key="4">
    <source>
        <dbReference type="EMBL" id="AKK06732.1"/>
    </source>
</evidence>
<reference evidence="5" key="2">
    <citation type="submission" date="2015-05" db="EMBL/GenBank/DDBJ databases">
        <title>Complete genome sequence of Corynebacterium mustelae DSM 45274, isolated from various tissues of a male ferret with lethal sepsis.</title>
        <authorList>
            <person name="Ruckert C."/>
            <person name="Albersmeier A."/>
            <person name="Winkler A."/>
            <person name="Tauch A."/>
        </authorList>
    </citation>
    <scope>NUCLEOTIDE SEQUENCE [LARGE SCALE GENOMIC DNA]</scope>
    <source>
        <strain evidence="5">DSM 45274</strain>
    </source>
</reference>
<evidence type="ECO:0000256" key="2">
    <source>
        <dbReference type="SAM" id="Phobius"/>
    </source>
</evidence>
<dbReference type="Pfam" id="PF10099">
    <property type="entry name" value="RskA_C"/>
    <property type="match status" value="1"/>
</dbReference>
<dbReference type="PATRIC" id="fig|571915.4.peg.2585"/>
<keyword evidence="2" id="KW-1133">Transmembrane helix</keyword>
<accession>A0A0G3H6J6</accession>
<keyword evidence="5" id="KW-1185">Reference proteome</keyword>
<name>A0A0G3H6J6_9CORY</name>
<reference evidence="4 5" key="1">
    <citation type="journal article" date="2015" name="Genome Announc.">
        <title>Complete Genome Sequence of the Type Strain Corynebacterium mustelae DSM 45274, Isolated from Various Tissues of a Male Ferret with Lethal Sepsis.</title>
        <authorList>
            <person name="Ruckert C."/>
            <person name="Eimer J."/>
            <person name="Winkler A."/>
            <person name="Tauch A."/>
        </authorList>
    </citation>
    <scope>NUCLEOTIDE SEQUENCE [LARGE SCALE GENOMIC DNA]</scope>
    <source>
        <strain evidence="4 5">DSM 45274</strain>
    </source>
</reference>
<gene>
    <name evidence="4" type="ORF">CMUST_12105</name>
</gene>
<dbReference type="OrthoDB" id="4421416at2"/>